<evidence type="ECO:0000313" key="2">
    <source>
        <dbReference type="Proteomes" id="UP000319263"/>
    </source>
</evidence>
<evidence type="ECO:0000313" key="1">
    <source>
        <dbReference type="EMBL" id="QDP95156.1"/>
    </source>
</evidence>
<dbReference type="InterPro" id="IPR001387">
    <property type="entry name" value="Cro/C1-type_HTH"/>
</dbReference>
<reference evidence="1 2" key="1">
    <citation type="submission" date="2019-07" db="EMBL/GenBank/DDBJ databases">
        <title>Microlunatus dokdonensis sp. nov. isolated from the rhizospheric soil of the wild plant Elymus tsukushiensis.</title>
        <authorList>
            <person name="Ghim S.-Y."/>
            <person name="Hwang Y.-J."/>
            <person name="Son J.-S."/>
            <person name="Shin J.-H."/>
        </authorList>
    </citation>
    <scope>NUCLEOTIDE SEQUENCE [LARGE SCALE GENOMIC DNA]</scope>
    <source>
        <strain evidence="1 2">KUDC0627</strain>
    </source>
</reference>
<dbReference type="OrthoDB" id="4074704at2"/>
<organism evidence="1 2">
    <name type="scientific">Microlunatus elymi</name>
    <dbReference type="NCBI Taxonomy" id="2596828"/>
    <lineage>
        <taxon>Bacteria</taxon>
        <taxon>Bacillati</taxon>
        <taxon>Actinomycetota</taxon>
        <taxon>Actinomycetes</taxon>
        <taxon>Propionibacteriales</taxon>
        <taxon>Propionibacteriaceae</taxon>
        <taxon>Microlunatus</taxon>
    </lineage>
</organism>
<dbReference type="CDD" id="cd00093">
    <property type="entry name" value="HTH_XRE"/>
    <property type="match status" value="1"/>
</dbReference>
<dbReference type="SUPFAM" id="SSF47413">
    <property type="entry name" value="lambda repressor-like DNA-binding domains"/>
    <property type="match status" value="1"/>
</dbReference>
<sequence>MNLAMADDMVIGDLIASIRRANGWSQGDLADELNQASGEVTLTRTEVSRWERGVRVPQHHWARWIADVGGIPFDRVQESRTAAKALRGNAPIPTLNLPNIAPDPDEAQRVDGVVSGLRRPDAATLDWITDCLARHRTAEDDLGAEPIAPVARAQLNAVIDIANKSQGDLRIGAVDLAAQYAQFLGWMAVTTADHAEASAWYGRSREWAEQADHSELAATALSMQAHHAWGQGDARLCQRSIAAADEYDGLSPGLSGMLRQTSARGFALAGDAETARAELERAGELLQLASDSAKAAPDWLYFYDEDWLLRQQGTIELQLGNFPVAVDLLSTGYERIKSTYPRDQAWIGSCLSLALAASGEVDGCVKVANEIADDAVALNRHAVEKLREASKIMSSHAPERADAVRELIRSPA</sequence>
<protein>
    <submittedName>
        <fullName evidence="1">Helix-turn-helix transcriptional regulator</fullName>
    </submittedName>
</protein>
<dbReference type="Proteomes" id="UP000319263">
    <property type="component" value="Chromosome"/>
</dbReference>
<dbReference type="GO" id="GO:0003677">
    <property type="term" value="F:DNA binding"/>
    <property type="evidence" value="ECO:0007669"/>
    <property type="project" value="InterPro"/>
</dbReference>
<dbReference type="RefSeq" id="WP_143985138.1">
    <property type="nucleotide sequence ID" value="NZ_CP041692.1"/>
</dbReference>
<keyword evidence="2" id="KW-1185">Reference proteome</keyword>
<accession>A0A516PVE3</accession>
<proteinExistence type="predicted"/>
<dbReference type="EMBL" id="CP041692">
    <property type="protein sequence ID" value="QDP95156.1"/>
    <property type="molecule type" value="Genomic_DNA"/>
</dbReference>
<dbReference type="InterPro" id="IPR010982">
    <property type="entry name" value="Lambda_DNA-bd_dom_sf"/>
</dbReference>
<dbReference type="Gene3D" id="1.10.260.40">
    <property type="entry name" value="lambda repressor-like DNA-binding domains"/>
    <property type="match status" value="1"/>
</dbReference>
<gene>
    <name evidence="1" type="ORF">FOE78_03815</name>
</gene>
<dbReference type="KEGG" id="mik:FOE78_03815"/>
<name>A0A516PVE3_9ACTN</name>
<dbReference type="AlphaFoldDB" id="A0A516PVE3"/>